<dbReference type="PRINTS" id="PR00983">
    <property type="entry name" value="TRNASYNTHCYS"/>
</dbReference>
<dbReference type="CDD" id="cd00672">
    <property type="entry name" value="CysRS_core"/>
    <property type="match status" value="1"/>
</dbReference>
<dbReference type="PANTHER" id="PTHR10890">
    <property type="entry name" value="CYSTEINYL-TRNA SYNTHETASE"/>
    <property type="match status" value="1"/>
</dbReference>
<proteinExistence type="inferred from homology"/>
<name>A0A2W5SQI3_9CORY</name>
<accession>A0A2W5SQI3</accession>
<dbReference type="GO" id="GO:0008270">
    <property type="term" value="F:zinc ion binding"/>
    <property type="evidence" value="ECO:0007669"/>
    <property type="project" value="UniProtKB-UniRule"/>
</dbReference>
<keyword evidence="4 10" id="KW-0436">Ligase</keyword>
<dbReference type="InterPro" id="IPR017812">
    <property type="entry name" value="Mycothiol_ligase_MshC"/>
</dbReference>
<comment type="catalytic activity">
    <reaction evidence="9 10">
        <text>1D-myo-inositol 2-amino-2-deoxy-alpha-D-glucopyranoside + L-cysteine + ATP = 1D-myo-inositol 2-(L-cysteinylamino)-2-deoxy-alpha-D-glucopyranoside + AMP + diphosphate + H(+)</text>
        <dbReference type="Rhea" id="RHEA:26176"/>
        <dbReference type="ChEBI" id="CHEBI:15378"/>
        <dbReference type="ChEBI" id="CHEBI:30616"/>
        <dbReference type="ChEBI" id="CHEBI:33019"/>
        <dbReference type="ChEBI" id="CHEBI:35235"/>
        <dbReference type="ChEBI" id="CHEBI:58886"/>
        <dbReference type="ChEBI" id="CHEBI:58887"/>
        <dbReference type="ChEBI" id="CHEBI:456215"/>
        <dbReference type="EC" id="6.3.1.13"/>
    </reaction>
</comment>
<evidence type="ECO:0000256" key="6">
    <source>
        <dbReference type="ARBA" id="ARBA00022741"/>
    </source>
</evidence>
<reference evidence="12 13" key="1">
    <citation type="submission" date="2017-08" db="EMBL/GenBank/DDBJ databases">
        <title>Infants hospitalized years apart are colonized by the same room-sourced microbial strains.</title>
        <authorList>
            <person name="Brooks B."/>
            <person name="Olm M.R."/>
            <person name="Firek B.A."/>
            <person name="Baker R."/>
            <person name="Thomas B.C."/>
            <person name="Morowitz M.J."/>
            <person name="Banfield J.F."/>
        </authorList>
    </citation>
    <scope>NUCLEOTIDE SEQUENCE [LARGE SCALE GENOMIC DNA]</scope>
    <source>
        <strain evidence="12">S2_003_000_R1_3</strain>
    </source>
</reference>
<protein>
    <recommendedName>
        <fullName evidence="10">L-cysteine:1D-myo-inositol 2-amino-2-deoxy-alpha-D-glucopyranoside ligase</fullName>
        <shortName evidence="10">L-Cys:GlcN-Ins ligase</shortName>
        <ecNumber evidence="10">6.3.1.13</ecNumber>
    </recommendedName>
    <alternativeName>
        <fullName evidence="10">Mycothiol ligase</fullName>
        <shortName evidence="10">MSH ligase</shortName>
    </alternativeName>
</protein>
<evidence type="ECO:0000313" key="13">
    <source>
        <dbReference type="Proteomes" id="UP000249432"/>
    </source>
</evidence>
<feature type="binding site" evidence="10">
    <location>
        <position position="261"/>
    </location>
    <ligand>
        <name>Zn(2+)</name>
        <dbReference type="ChEBI" id="CHEBI:29105"/>
    </ligand>
</feature>
<dbReference type="GO" id="GO:0010125">
    <property type="term" value="P:mycothiol biosynthetic process"/>
    <property type="evidence" value="ECO:0007669"/>
    <property type="project" value="UniProtKB-UniRule"/>
</dbReference>
<evidence type="ECO:0000256" key="4">
    <source>
        <dbReference type="ARBA" id="ARBA00022598"/>
    </source>
</evidence>
<comment type="similarity">
    <text evidence="2 10">Belongs to the class-I aminoacyl-tRNA synthetase family. MshC subfamily.</text>
</comment>
<evidence type="ECO:0000256" key="5">
    <source>
        <dbReference type="ARBA" id="ARBA00022723"/>
    </source>
</evidence>
<gene>
    <name evidence="10 12" type="primary">mshC</name>
    <name evidence="12" type="ORF">DI525_05410</name>
</gene>
<feature type="binding site" evidence="10">
    <location>
        <position position="232"/>
    </location>
    <ligand>
        <name>L-cysteinyl-5'-AMP</name>
        <dbReference type="ChEBI" id="CHEBI:144924"/>
    </ligand>
</feature>
<keyword evidence="6 10" id="KW-0547">Nucleotide-binding</keyword>
<comment type="caution">
    <text evidence="12">The sequence shown here is derived from an EMBL/GenBank/DDBJ whole genome shotgun (WGS) entry which is preliminary data.</text>
</comment>
<dbReference type="PANTHER" id="PTHR10890:SF3">
    <property type="entry name" value="CYSTEINE--TRNA LIGASE, CYTOPLASMIC"/>
    <property type="match status" value="1"/>
</dbReference>
<comment type="cofactor">
    <cofactor evidence="10">
        <name>Zn(2+)</name>
        <dbReference type="ChEBI" id="CHEBI:29105"/>
    </cofactor>
    <text evidence="10">Binds 1 zinc ion per subunit.</text>
</comment>
<dbReference type="InterPro" id="IPR032678">
    <property type="entry name" value="tRNA-synt_1_cat_dom"/>
</dbReference>
<dbReference type="EC" id="6.3.1.13" evidence="10"/>
<dbReference type="InterPro" id="IPR024909">
    <property type="entry name" value="Cys-tRNA/MSH_ligase"/>
</dbReference>
<evidence type="ECO:0000256" key="9">
    <source>
        <dbReference type="ARBA" id="ARBA00048350"/>
    </source>
</evidence>
<feature type="short sequence motif" description="'KMSKS' region" evidence="10">
    <location>
        <begin position="294"/>
        <end position="298"/>
    </location>
</feature>
<evidence type="ECO:0000256" key="10">
    <source>
        <dbReference type="HAMAP-Rule" id="MF_01697"/>
    </source>
</evidence>
<dbReference type="NCBIfam" id="TIGR03447">
    <property type="entry name" value="mycothiol_MshC"/>
    <property type="match status" value="1"/>
</dbReference>
<feature type="binding site" evidence="10">
    <location>
        <position position="236"/>
    </location>
    <ligand>
        <name>Zn(2+)</name>
        <dbReference type="ChEBI" id="CHEBI:29105"/>
    </ligand>
</feature>
<dbReference type="GO" id="GO:0006423">
    <property type="term" value="P:cysteinyl-tRNA aminoacylation"/>
    <property type="evidence" value="ECO:0007669"/>
    <property type="project" value="TreeGrafter"/>
</dbReference>
<keyword evidence="8 10" id="KW-0067">ATP-binding</keyword>
<feature type="binding site" evidence="10">
    <location>
        <position position="63"/>
    </location>
    <ligand>
        <name>L-cysteinyl-5'-AMP</name>
        <dbReference type="ChEBI" id="CHEBI:144924"/>
    </ligand>
</feature>
<dbReference type="Pfam" id="PF01406">
    <property type="entry name" value="tRNA-synt_1e"/>
    <property type="match status" value="1"/>
</dbReference>
<keyword evidence="5 10" id="KW-0479">Metal-binding</keyword>
<dbReference type="GO" id="GO:0004817">
    <property type="term" value="F:cysteine-tRNA ligase activity"/>
    <property type="evidence" value="ECO:0007669"/>
    <property type="project" value="TreeGrafter"/>
</dbReference>
<feature type="binding site" evidence="10">
    <location>
        <position position="48"/>
    </location>
    <ligand>
        <name>Zn(2+)</name>
        <dbReference type="ChEBI" id="CHEBI:29105"/>
    </ligand>
</feature>
<evidence type="ECO:0000256" key="3">
    <source>
        <dbReference type="ARBA" id="ARBA00011245"/>
    </source>
</evidence>
<evidence type="ECO:0000256" key="7">
    <source>
        <dbReference type="ARBA" id="ARBA00022833"/>
    </source>
</evidence>
<dbReference type="Gene3D" id="1.20.120.640">
    <property type="entry name" value="Anticodon-binding domain of a subclass of class I aminoacyl-tRNA synthetases"/>
    <property type="match status" value="1"/>
</dbReference>
<dbReference type="Gene3D" id="3.40.50.620">
    <property type="entry name" value="HUPs"/>
    <property type="match status" value="1"/>
</dbReference>
<dbReference type="SUPFAM" id="SSF52374">
    <property type="entry name" value="Nucleotidylyl transferase"/>
    <property type="match status" value="1"/>
</dbReference>
<dbReference type="GO" id="GO:0005524">
    <property type="term" value="F:ATP binding"/>
    <property type="evidence" value="ECO:0007669"/>
    <property type="project" value="UniProtKB-KW"/>
</dbReference>
<dbReference type="GO" id="GO:0005829">
    <property type="term" value="C:cytosol"/>
    <property type="evidence" value="ECO:0007669"/>
    <property type="project" value="TreeGrafter"/>
</dbReference>
<evidence type="ECO:0000256" key="1">
    <source>
        <dbReference type="ARBA" id="ARBA00003679"/>
    </source>
</evidence>
<evidence type="ECO:0000256" key="2">
    <source>
        <dbReference type="ARBA" id="ARBA00007723"/>
    </source>
</evidence>
<feature type="domain" description="tRNA synthetases class I catalytic" evidence="11">
    <location>
        <begin position="41"/>
        <end position="341"/>
    </location>
</feature>
<comment type="function">
    <text evidence="1 10">Catalyzes the ATP-dependent condensation of GlcN-Ins and L-cysteine to form L-Cys-GlcN-Ins.</text>
</comment>
<comment type="subunit">
    <text evidence="3 10">Monomer.</text>
</comment>
<evidence type="ECO:0000259" key="11">
    <source>
        <dbReference type="Pfam" id="PF01406"/>
    </source>
</evidence>
<organism evidence="12 13">
    <name type="scientific">Corynebacterium kroppenstedtii</name>
    <dbReference type="NCBI Taxonomy" id="161879"/>
    <lineage>
        <taxon>Bacteria</taxon>
        <taxon>Bacillati</taxon>
        <taxon>Actinomycetota</taxon>
        <taxon>Actinomycetes</taxon>
        <taxon>Mycobacteriales</taxon>
        <taxon>Corynebacteriaceae</taxon>
        <taxon>Corynebacterium</taxon>
    </lineage>
</organism>
<feature type="short sequence motif" description="'ERGGDP' region" evidence="10">
    <location>
        <begin position="192"/>
        <end position="197"/>
    </location>
</feature>
<feature type="short sequence motif" description="'HIGH' region" evidence="10">
    <location>
        <begin position="50"/>
        <end position="60"/>
    </location>
</feature>
<dbReference type="GO" id="GO:0035446">
    <property type="term" value="F:cysteine-glucosaminylinositol ligase activity"/>
    <property type="evidence" value="ECO:0007669"/>
    <property type="project" value="UniProtKB-UniRule"/>
</dbReference>
<feature type="binding site" evidence="10">
    <location>
        <position position="288"/>
    </location>
    <ligand>
        <name>L-cysteinyl-5'-AMP</name>
        <dbReference type="ChEBI" id="CHEBI:144924"/>
    </ligand>
</feature>
<evidence type="ECO:0000256" key="8">
    <source>
        <dbReference type="ARBA" id="ARBA00022840"/>
    </source>
</evidence>
<feature type="binding site" evidence="10">
    <location>
        <begin position="48"/>
        <end position="51"/>
    </location>
    <ligand>
        <name>L-cysteinyl-5'-AMP</name>
        <dbReference type="ChEBI" id="CHEBI:144924"/>
    </ligand>
</feature>
<dbReference type="EMBL" id="QFRA01000010">
    <property type="protein sequence ID" value="PZR04960.1"/>
    <property type="molecule type" value="Genomic_DNA"/>
</dbReference>
<feature type="binding site" evidence="10">
    <location>
        <begin position="86"/>
        <end position="88"/>
    </location>
    <ligand>
        <name>L-cysteinyl-5'-AMP</name>
        <dbReference type="ChEBI" id="CHEBI:144924"/>
    </ligand>
</feature>
<dbReference type="HAMAP" id="MF_01697">
    <property type="entry name" value="MshC"/>
    <property type="match status" value="1"/>
</dbReference>
<evidence type="ECO:0000313" key="12">
    <source>
        <dbReference type="EMBL" id="PZR04960.1"/>
    </source>
</evidence>
<dbReference type="InterPro" id="IPR014729">
    <property type="entry name" value="Rossmann-like_a/b/a_fold"/>
</dbReference>
<dbReference type="AlphaFoldDB" id="A0A2W5SQI3"/>
<sequence length="520" mass="56490">MQSWQKPLVADFRSVVGEDQPVPLHMWDTASREVTPLTPSDEATVYVCGITPYDSTHLGHAATYLTFDVLNRQLLANGHRVNFVQNVTDVDDPLFERAQRDGVDWQELGEEQTDLFRQDMANLGVIPPTSYIGAVEAIPDVIDMVSTLLDNGSAYVVDDPAYPDVYADRTATPQFGYESRYDEATMEQFFSERGGDPDRPGKRDPLDSLLWRAERPGEPAWDSPFGRGRPGWHIECAAIAARYLGSHFDVQGGGEDLIFPHHEYSAAHVEAACGVERMADHYMHTGLIALGGVKMSKSLGNLVFVSRLCNAGTDPSSIRLALYTGHYRDQRNWSDALLAAASRRLALWRTAIETVHTHNDADSEARASRLVDDVRQALATDLDTPAAVDLIDEWAGGIVDKEKIWDLPGVDGKNAHESLSVPVPCAAPAADDKLSVAQGKITILDDGKDSEADAKSVELASATAGTQRCGAHSHASGELTVDLLPATHQRGNDPSALYSHLSPAATLVAGYVDALLGLKL</sequence>
<dbReference type="Proteomes" id="UP000249432">
    <property type="component" value="Unassembled WGS sequence"/>
</dbReference>
<keyword evidence="7 10" id="KW-0862">Zinc</keyword>
<feature type="binding site" evidence="10">
    <location>
        <begin position="254"/>
        <end position="256"/>
    </location>
    <ligand>
        <name>L-cysteinyl-5'-AMP</name>
        <dbReference type="ChEBI" id="CHEBI:144924"/>
    </ligand>
</feature>